<dbReference type="PANTHER" id="PTHR43788:SF6">
    <property type="entry name" value="DNA HELICASE B"/>
    <property type="match status" value="1"/>
</dbReference>
<dbReference type="CDD" id="cd18809">
    <property type="entry name" value="SF1_C_RecD"/>
    <property type="match status" value="1"/>
</dbReference>
<keyword evidence="1" id="KW-0547">Nucleotide-binding</keyword>
<dbReference type="Gene3D" id="3.40.50.300">
    <property type="entry name" value="P-loop containing nucleotide triphosphate hydrolases"/>
    <property type="match status" value="2"/>
</dbReference>
<evidence type="ECO:0000313" key="7">
    <source>
        <dbReference type="Proteomes" id="UP000063919"/>
    </source>
</evidence>
<dbReference type="PATRIC" id="fig|362837.3.peg.492"/>
<dbReference type="InterPro" id="IPR027785">
    <property type="entry name" value="UvrD-like_helicase_C"/>
</dbReference>
<dbReference type="PANTHER" id="PTHR43788">
    <property type="entry name" value="DNA2/NAM7 HELICASE FAMILY MEMBER"/>
    <property type="match status" value="1"/>
</dbReference>
<evidence type="ECO:0000259" key="4">
    <source>
        <dbReference type="Pfam" id="PF14490"/>
    </source>
</evidence>
<dbReference type="KEGG" id="scj:SCANT_v1c04810"/>
<dbReference type="InterPro" id="IPR029493">
    <property type="entry name" value="RecD2-like_HHH"/>
</dbReference>
<proteinExistence type="predicted"/>
<accession>A0A0M4K1C8</accession>
<dbReference type="GO" id="GO:0003678">
    <property type="term" value="F:DNA helicase activity"/>
    <property type="evidence" value="ECO:0007669"/>
    <property type="project" value="UniProtKB-ARBA"/>
</dbReference>
<feature type="domain" description="UvrD-like helicase C-terminal" evidence="3">
    <location>
        <begin position="655"/>
        <end position="705"/>
    </location>
</feature>
<dbReference type="EMBL" id="CP012622">
    <property type="protein sequence ID" value="ALD66387.1"/>
    <property type="molecule type" value="Genomic_DNA"/>
</dbReference>
<dbReference type="SUPFAM" id="SSF52540">
    <property type="entry name" value="P-loop containing nucleoside triphosphate hydrolases"/>
    <property type="match status" value="1"/>
</dbReference>
<dbReference type="Gene3D" id="1.10.10.2220">
    <property type="match status" value="1"/>
</dbReference>
<dbReference type="Pfam" id="PF13245">
    <property type="entry name" value="AAA_19"/>
    <property type="match status" value="1"/>
</dbReference>
<dbReference type="RefSeq" id="WP_053946148.1">
    <property type="nucleotide sequence ID" value="NZ_CP012622.1"/>
</dbReference>
<dbReference type="InterPro" id="IPR050534">
    <property type="entry name" value="Coronavir_polyprotein_1ab"/>
</dbReference>
<sequence length="736" mass="85126">MKQYKGKVSKFIFKSDNGYAIAVFVLFTDEKKSIVITGPIGMMKIGIIYEVSGEEIDDPKRNQKSLAIKSFSQVKNFDNDGLIKYLSSSVFPTIGKNLAKNIVEYFKEDVFSKIMNNKNELFNIKDMTQAKAEIIYDVVISKFGDTKILDIFVENNLKIEFLNLLQKEEEDINFIEQILREDFYSYANEKKMQPFYEVDRVCITFGMEENDERRVSWFANEFVKEILFQEGNTFTDMDQLLKKMKAHFNLSENEIINKLVYAKNQKIIYFKNQKIYTKESYEDEQFIAKELFDLLNRSNYLKREFNFEEKLKEVEQFISLRSGIKNFKYNNEQVEAIKNFIENDVSIITGGPGTGKTTVITGIVKMYELIYNDSNFALTAPTGRAAGKIKDDSGYKTSTIHRLLQYSGNDIFEANENKPIFKNLVVIDECSMIDNHLFASLLRGVKGIKKLLLVGDVEQLPSVSYGNLYEDLIVSNYFKTTRLVKNNRQLNSEGEINSIIALSDAIKNESINNFNFENSTNVNFNFSKDYDNVINFLKETYSNLNPSNIDEQLNDLQIIAPMYKEKLGIDNLNSIIQNLVNPTKSKVYKRYDLEFRVNDKVMYIENDPIYELSNGDVGYIKELNFIGDKLKTAKIIFNEREIEMGSSSFQKIKLSYACSIHKTQGSEYKNTIIVLDGNNRNSNFILNKKMLYTAITRAKQNLFIISDQILFLKSCNRNPKPRLTTLKEAILTLKEQ</sequence>
<evidence type="ECO:0000256" key="2">
    <source>
        <dbReference type="ARBA" id="ARBA00022840"/>
    </source>
</evidence>
<dbReference type="AlphaFoldDB" id="A0A0M4K1C8"/>
<dbReference type="Pfam" id="PF18335">
    <property type="entry name" value="SH3_13"/>
    <property type="match status" value="1"/>
</dbReference>
<evidence type="ECO:0000259" key="5">
    <source>
        <dbReference type="Pfam" id="PF18335"/>
    </source>
</evidence>
<dbReference type="OrthoDB" id="9803432at2"/>
<feature type="domain" description="ATP-dependent RecD2 DNA helicase SH3" evidence="5">
    <location>
        <begin position="572"/>
        <end position="624"/>
    </location>
</feature>
<keyword evidence="7" id="KW-1185">Reference proteome</keyword>
<dbReference type="InterPro" id="IPR027417">
    <property type="entry name" value="P-loop_NTPase"/>
</dbReference>
<feature type="domain" description="ATP-dependent RecD2 DNA helicase-like helix-hairpin-helix" evidence="4">
    <location>
        <begin position="146"/>
        <end position="234"/>
    </location>
</feature>
<dbReference type="Gene3D" id="2.30.30.940">
    <property type="match status" value="1"/>
</dbReference>
<evidence type="ECO:0000256" key="1">
    <source>
        <dbReference type="ARBA" id="ARBA00022741"/>
    </source>
</evidence>
<dbReference type="CDD" id="cd17933">
    <property type="entry name" value="DEXSc_RecD-like"/>
    <property type="match status" value="1"/>
</dbReference>
<dbReference type="GO" id="GO:0005524">
    <property type="term" value="F:ATP binding"/>
    <property type="evidence" value="ECO:0007669"/>
    <property type="project" value="UniProtKB-KW"/>
</dbReference>
<protein>
    <submittedName>
        <fullName evidence="6">Exodeoxyribonuclease V subunit alpha</fullName>
    </submittedName>
</protein>
<dbReference type="Pfam" id="PF13538">
    <property type="entry name" value="UvrD_C_2"/>
    <property type="match status" value="1"/>
</dbReference>
<evidence type="ECO:0000259" key="3">
    <source>
        <dbReference type="Pfam" id="PF13538"/>
    </source>
</evidence>
<dbReference type="Pfam" id="PF14490">
    <property type="entry name" value="HHH_RecD2"/>
    <property type="match status" value="1"/>
</dbReference>
<dbReference type="InterPro" id="IPR041451">
    <property type="entry name" value="RecD2_SH13"/>
</dbReference>
<keyword evidence="2" id="KW-0067">ATP-binding</keyword>
<organism evidence="6 7">
    <name type="scientific">Spiroplasma cantharicola</name>
    <dbReference type="NCBI Taxonomy" id="362837"/>
    <lineage>
        <taxon>Bacteria</taxon>
        <taxon>Bacillati</taxon>
        <taxon>Mycoplasmatota</taxon>
        <taxon>Mollicutes</taxon>
        <taxon>Entomoplasmatales</taxon>
        <taxon>Spiroplasmataceae</taxon>
        <taxon>Spiroplasma</taxon>
    </lineage>
</organism>
<dbReference type="Proteomes" id="UP000063919">
    <property type="component" value="Chromosome"/>
</dbReference>
<evidence type="ECO:0000313" key="6">
    <source>
        <dbReference type="EMBL" id="ALD66387.1"/>
    </source>
</evidence>
<reference evidence="6 7" key="1">
    <citation type="journal article" date="2015" name="Genome Announc.">
        <title>Complete Genome Sequence of Spiroplasma cantharicola CC-1T (DSM 21588), a Bacterium Isolated from Soldier Beetle (Cantharis carolinus).</title>
        <authorList>
            <person name="Lo W.S."/>
            <person name="Liu P.Y."/>
            <person name="Kuo C.H."/>
        </authorList>
    </citation>
    <scope>NUCLEOTIDE SEQUENCE [LARGE SCALE GENOMIC DNA]</scope>
    <source>
        <strain evidence="6 7">CC-1</strain>
    </source>
</reference>
<dbReference type="STRING" id="362837.SCANT_v1c04810"/>
<gene>
    <name evidence="6" type="primary">recD</name>
    <name evidence="6" type="ORF">SCANT_v1c04810</name>
</gene>
<name>A0A0M4K1C8_9MOLU</name>